<keyword evidence="2" id="KW-1185">Reference proteome</keyword>
<proteinExistence type="predicted"/>
<evidence type="ECO:0000313" key="1">
    <source>
        <dbReference type="EMBL" id="QDT00857.1"/>
    </source>
</evidence>
<sequence>MQRILVMMTCALACVQSAEHPSVAEDSTATFDSQVVEQVSSPLRDYLLKEDLSYTWEKVREGKIAGVEYVELILTSQTWRDIVWKHRLFILNPGKVAKSTNALLVIAGGRWKEEFADPSYDSAPGKEALLFAAFARQLNSPVAVLLQVPQQPIFDGMVEDEIISFTFEQFLDTREPEWPLLLPMVKSAVRGMDAIQAFCEEEWSLSIETFTVTGGSKRGWTTWLTGATDPRVTAIAPMVIDMLNMRSQLKHQQATWGEFSPMIHDYTQRKIFERIESSEGKELLTIVDPLAYKDSLKIPKLIVLGTNDPYWTLDSLNLYWPELLGPKHILYVPNNGHGLKDMPRVLGGVLALHEQTSGGDELPDLSWSFREKGDKVVLSIKSDIPPVKCHLWTAESISRDFRESRWTASEVLPFEDGYTIEIDKSKTGSKALFGEVVYDRKIMPLYLSTNVHITHSTKPAQQHE</sequence>
<dbReference type="PANTHER" id="PTHR31497:SF0">
    <property type="entry name" value="AUTOCRINE PROLIFERATION REPRESSOR PROTEIN A"/>
    <property type="match status" value="1"/>
</dbReference>
<dbReference type="Gene3D" id="3.40.50.1820">
    <property type="entry name" value="alpha/beta hydrolase"/>
    <property type="match status" value="1"/>
</dbReference>
<name>A0A517N159_9BACT</name>
<dbReference type="PANTHER" id="PTHR31497">
    <property type="entry name" value="AUTOCRINE PROLIFERATION REPRESSOR PROTEIN A"/>
    <property type="match status" value="1"/>
</dbReference>
<dbReference type="PIRSF" id="PIRSF014728">
    <property type="entry name" value="PqaA"/>
    <property type="match status" value="1"/>
</dbReference>
<dbReference type="Proteomes" id="UP000319852">
    <property type="component" value="Chromosome"/>
</dbReference>
<evidence type="ECO:0000313" key="2">
    <source>
        <dbReference type="Proteomes" id="UP000319852"/>
    </source>
</evidence>
<protein>
    <submittedName>
        <fullName evidence="1">PhoPQ-activated pathogenicity-related protein</fullName>
    </submittedName>
</protein>
<reference evidence="1 2" key="1">
    <citation type="submission" date="2019-02" db="EMBL/GenBank/DDBJ databases">
        <title>Deep-cultivation of Planctomycetes and their phenomic and genomic characterization uncovers novel biology.</title>
        <authorList>
            <person name="Wiegand S."/>
            <person name="Jogler M."/>
            <person name="Boedeker C."/>
            <person name="Pinto D."/>
            <person name="Vollmers J."/>
            <person name="Rivas-Marin E."/>
            <person name="Kohn T."/>
            <person name="Peeters S.H."/>
            <person name="Heuer A."/>
            <person name="Rast P."/>
            <person name="Oberbeckmann S."/>
            <person name="Bunk B."/>
            <person name="Jeske O."/>
            <person name="Meyerdierks A."/>
            <person name="Storesund J.E."/>
            <person name="Kallscheuer N."/>
            <person name="Luecker S."/>
            <person name="Lage O.M."/>
            <person name="Pohl T."/>
            <person name="Merkel B.J."/>
            <person name="Hornburger P."/>
            <person name="Mueller R.-W."/>
            <person name="Bruemmer F."/>
            <person name="Labrenz M."/>
            <person name="Spormann A.M."/>
            <person name="Op den Camp H."/>
            <person name="Overmann J."/>
            <person name="Amann R."/>
            <person name="Jetten M.S.M."/>
            <person name="Mascher T."/>
            <person name="Medema M.H."/>
            <person name="Devos D.P."/>
            <person name="Kaster A.-K."/>
            <person name="Ovreas L."/>
            <person name="Rohde M."/>
            <person name="Galperin M.Y."/>
            <person name="Jogler C."/>
        </authorList>
    </citation>
    <scope>NUCLEOTIDE SEQUENCE [LARGE SCALE GENOMIC DNA]</scope>
    <source>
        <strain evidence="1 2">HG15A2</strain>
    </source>
</reference>
<accession>A0A517N159</accession>
<dbReference type="EMBL" id="CP036263">
    <property type="protein sequence ID" value="QDT00857.1"/>
    <property type="molecule type" value="Genomic_DNA"/>
</dbReference>
<gene>
    <name evidence="1" type="ORF">HG15A2_41990</name>
</gene>
<dbReference type="AlphaFoldDB" id="A0A517N159"/>
<dbReference type="SUPFAM" id="SSF53474">
    <property type="entry name" value="alpha/beta-Hydrolases"/>
    <property type="match status" value="1"/>
</dbReference>
<dbReference type="KEGG" id="amob:HG15A2_41990"/>
<dbReference type="InterPro" id="IPR009199">
    <property type="entry name" value="PhoPQ-act_pathogen-rel_PqaA"/>
</dbReference>
<dbReference type="OrthoDB" id="8950502at2"/>
<organism evidence="1 2">
    <name type="scientific">Adhaeretor mobilis</name>
    <dbReference type="NCBI Taxonomy" id="1930276"/>
    <lineage>
        <taxon>Bacteria</taxon>
        <taxon>Pseudomonadati</taxon>
        <taxon>Planctomycetota</taxon>
        <taxon>Planctomycetia</taxon>
        <taxon>Pirellulales</taxon>
        <taxon>Lacipirellulaceae</taxon>
        <taxon>Adhaeretor</taxon>
    </lineage>
</organism>
<dbReference type="InterPro" id="IPR029058">
    <property type="entry name" value="AB_hydrolase_fold"/>
</dbReference>
<dbReference type="Pfam" id="PF10142">
    <property type="entry name" value="PhoPQ_related"/>
    <property type="match status" value="1"/>
</dbReference>